<proteinExistence type="predicted"/>
<dbReference type="InParanoid" id="E2BF91"/>
<dbReference type="InterPro" id="IPR049012">
    <property type="entry name" value="Mutator_transp_dom"/>
</dbReference>
<protein>
    <recommendedName>
        <fullName evidence="1">Mutator-like transposase domain-containing protein</fullName>
    </recommendedName>
</protein>
<name>E2BF91_HARSA</name>
<dbReference type="AlphaFoldDB" id="E2BF91"/>
<evidence type="ECO:0000259" key="1">
    <source>
        <dbReference type="Pfam" id="PF20700"/>
    </source>
</evidence>
<feature type="non-terminal residue" evidence="2">
    <location>
        <position position="1"/>
    </location>
</feature>
<dbReference type="Proteomes" id="UP000008237">
    <property type="component" value="Unassembled WGS sequence"/>
</dbReference>
<feature type="non-terminal residue" evidence="2">
    <location>
        <position position="110"/>
    </location>
</feature>
<feature type="domain" description="Mutator-like transposase" evidence="1">
    <location>
        <begin position="1"/>
        <end position="110"/>
    </location>
</feature>
<organism evidence="3">
    <name type="scientific">Harpegnathos saltator</name>
    <name type="common">Jerdon's jumping ant</name>
    <dbReference type="NCBI Taxonomy" id="610380"/>
    <lineage>
        <taxon>Eukaryota</taxon>
        <taxon>Metazoa</taxon>
        <taxon>Ecdysozoa</taxon>
        <taxon>Arthropoda</taxon>
        <taxon>Hexapoda</taxon>
        <taxon>Insecta</taxon>
        <taxon>Pterygota</taxon>
        <taxon>Neoptera</taxon>
        <taxon>Endopterygota</taxon>
        <taxon>Hymenoptera</taxon>
        <taxon>Apocrita</taxon>
        <taxon>Aculeata</taxon>
        <taxon>Formicoidea</taxon>
        <taxon>Formicidae</taxon>
        <taxon>Ponerinae</taxon>
        <taxon>Ponerini</taxon>
        <taxon>Harpegnathos</taxon>
    </lineage>
</organism>
<reference evidence="2 3" key="1">
    <citation type="journal article" date="2010" name="Science">
        <title>Genomic comparison of the ants Camponotus floridanus and Harpegnathos saltator.</title>
        <authorList>
            <person name="Bonasio R."/>
            <person name="Zhang G."/>
            <person name="Ye C."/>
            <person name="Mutti N.S."/>
            <person name="Fang X."/>
            <person name="Qin N."/>
            <person name="Donahue G."/>
            <person name="Yang P."/>
            <person name="Li Q."/>
            <person name="Li C."/>
            <person name="Zhang P."/>
            <person name="Huang Z."/>
            <person name="Berger S.L."/>
            <person name="Reinberg D."/>
            <person name="Wang J."/>
            <person name="Liebig J."/>
        </authorList>
    </citation>
    <scope>NUCLEOTIDE SEQUENCE [LARGE SCALE GENOMIC DNA]</scope>
    <source>
        <strain evidence="2 3">R22 G/1</strain>
    </source>
</reference>
<evidence type="ECO:0000313" key="2">
    <source>
        <dbReference type="EMBL" id="EFN85639.1"/>
    </source>
</evidence>
<accession>E2BF91</accession>
<keyword evidence="3" id="KW-1185">Reference proteome</keyword>
<dbReference type="EMBL" id="GL447966">
    <property type="protein sequence ID" value="EFN85639.1"/>
    <property type="molecule type" value="Genomic_DNA"/>
</dbReference>
<gene>
    <name evidence="2" type="ORF">EAI_17609</name>
</gene>
<sequence length="110" mass="12612">GKIIFVGIRNKFCTVCDIAERKVIKPRAHKCYKNFDRNASSTSMESDAIAEGFKSSLEMYGLIYKTVVADGDSYVYQSIINNNPYNEQKVMVQKVECTNHLLHNLCRKLR</sequence>
<dbReference type="Pfam" id="PF20700">
    <property type="entry name" value="Mutator"/>
    <property type="match status" value="1"/>
</dbReference>
<evidence type="ECO:0000313" key="3">
    <source>
        <dbReference type="Proteomes" id="UP000008237"/>
    </source>
</evidence>